<sequence>MQTEIVEITPDLRESKKRRKRPEQEEEEGTPLRGIFCLKTRQDMKIFEEKEDCFILDFDPNDSSDATKLSFSDYPETDNDDVQIIREKGQVACRDYPHSRHLCSKFPFRSTPHATHCNQCYCYVCDLAAPCAHWTSRVTPHCEALEDPTWNTLREAFQVAAQQAMICKFSVEACHLSPLHSFRFGGHLHPLCGDVEEETEWCQLLEIFDYAATILTCRVNWSKD</sequence>
<dbReference type="Gramene" id="KFK29287">
    <property type="protein sequence ID" value="KFK29287"/>
    <property type="gene ID" value="AALP_AA7G114000"/>
</dbReference>
<accession>A0A087GHD5</accession>
<protein>
    <submittedName>
        <fullName evidence="2">Uncharacterized protein</fullName>
    </submittedName>
</protein>
<dbReference type="PANTHER" id="PTHR33443:SF32">
    <property type="entry name" value="IBR DOMAIN-CONTAINING PROTEIN"/>
    <property type="match status" value="1"/>
</dbReference>
<proteinExistence type="predicted"/>
<dbReference type="EMBL" id="CM002875">
    <property type="protein sequence ID" value="KFK29287.1"/>
    <property type="molecule type" value="Genomic_DNA"/>
</dbReference>
<gene>
    <name evidence="2" type="ordered locus">AALP_Aa7g114000</name>
</gene>
<dbReference type="Proteomes" id="UP000029120">
    <property type="component" value="Chromosome 7"/>
</dbReference>
<reference evidence="3" key="1">
    <citation type="journal article" date="2015" name="Nat. Plants">
        <title>Genome expansion of Arabis alpina linked with retrotransposition and reduced symmetric DNA methylation.</title>
        <authorList>
            <person name="Willing E.M."/>
            <person name="Rawat V."/>
            <person name="Mandakova T."/>
            <person name="Maumus F."/>
            <person name="James G.V."/>
            <person name="Nordstroem K.J."/>
            <person name="Becker C."/>
            <person name="Warthmann N."/>
            <person name="Chica C."/>
            <person name="Szarzynska B."/>
            <person name="Zytnicki M."/>
            <person name="Albani M.C."/>
            <person name="Kiefer C."/>
            <person name="Bergonzi S."/>
            <person name="Castaings L."/>
            <person name="Mateos J.L."/>
            <person name="Berns M.C."/>
            <person name="Bujdoso N."/>
            <person name="Piofczyk T."/>
            <person name="de Lorenzo L."/>
            <person name="Barrero-Sicilia C."/>
            <person name="Mateos I."/>
            <person name="Piednoel M."/>
            <person name="Hagmann J."/>
            <person name="Chen-Min-Tao R."/>
            <person name="Iglesias-Fernandez R."/>
            <person name="Schuster S.C."/>
            <person name="Alonso-Blanco C."/>
            <person name="Roudier F."/>
            <person name="Carbonero P."/>
            <person name="Paz-Ares J."/>
            <person name="Davis S.J."/>
            <person name="Pecinka A."/>
            <person name="Quesneville H."/>
            <person name="Colot V."/>
            <person name="Lysak M.A."/>
            <person name="Weigel D."/>
            <person name="Coupland G."/>
            <person name="Schneeberger K."/>
        </authorList>
    </citation>
    <scope>NUCLEOTIDE SEQUENCE [LARGE SCALE GENOMIC DNA]</scope>
    <source>
        <strain evidence="3">cv. Pajares</strain>
    </source>
</reference>
<evidence type="ECO:0000313" key="2">
    <source>
        <dbReference type="EMBL" id="KFK29287.1"/>
    </source>
</evidence>
<name>A0A087GHD5_ARAAL</name>
<feature type="region of interest" description="Disordered" evidence="1">
    <location>
        <begin position="1"/>
        <end position="29"/>
    </location>
</feature>
<evidence type="ECO:0000256" key="1">
    <source>
        <dbReference type="SAM" id="MobiDB-lite"/>
    </source>
</evidence>
<dbReference type="AlphaFoldDB" id="A0A087GHD5"/>
<organism evidence="2 3">
    <name type="scientific">Arabis alpina</name>
    <name type="common">Alpine rock-cress</name>
    <dbReference type="NCBI Taxonomy" id="50452"/>
    <lineage>
        <taxon>Eukaryota</taxon>
        <taxon>Viridiplantae</taxon>
        <taxon>Streptophyta</taxon>
        <taxon>Embryophyta</taxon>
        <taxon>Tracheophyta</taxon>
        <taxon>Spermatophyta</taxon>
        <taxon>Magnoliopsida</taxon>
        <taxon>eudicotyledons</taxon>
        <taxon>Gunneridae</taxon>
        <taxon>Pentapetalae</taxon>
        <taxon>rosids</taxon>
        <taxon>malvids</taxon>
        <taxon>Brassicales</taxon>
        <taxon>Brassicaceae</taxon>
        <taxon>Arabideae</taxon>
        <taxon>Arabis</taxon>
    </lineage>
</organism>
<dbReference type="InterPro" id="IPR053234">
    <property type="entry name" value="RPM1_Interactor"/>
</dbReference>
<keyword evidence="3" id="KW-1185">Reference proteome</keyword>
<dbReference type="eggNOG" id="ENOG502S1TM">
    <property type="taxonomic scope" value="Eukaryota"/>
</dbReference>
<dbReference type="OrthoDB" id="266020at2759"/>
<dbReference type="PANTHER" id="PTHR33443">
    <property type="entry name" value="ZGC:112980"/>
    <property type="match status" value="1"/>
</dbReference>
<evidence type="ECO:0000313" key="3">
    <source>
        <dbReference type="Proteomes" id="UP000029120"/>
    </source>
</evidence>